<gene>
    <name evidence="3" type="ORF">EV214_10798</name>
</gene>
<evidence type="ECO:0000259" key="2">
    <source>
        <dbReference type="PROSITE" id="PS51372"/>
    </source>
</evidence>
<dbReference type="PANTHER" id="PTHR30185">
    <property type="entry name" value="CRYPTIC BETA-GLUCOSIDE BGL OPERON ANTITERMINATOR"/>
    <property type="match status" value="1"/>
</dbReference>
<sequence>MGKYVIQKILSNNVVLVEKENQNYIFVGKGIGFGKKKGYSLENPQGIEEKFISLNGLKENEYEKFFIDVDPKIIELVKEIMEMIKNDLGEVLNPNVHVGFIDHINFAINRLKEGIEIINPFLLETKLLYPVEFDLAQKAIKILKENLKIYIPEAEVGFLALHIYGGRGNENKTKALENSKMLNKILTYVEMKFHIKLDKNSFDCNRFIMHLRGVINRVMHHQSIENILLPKLKEDLIIEFKAAYDISKIMEQSLKVSIPESEVGYMALHLHRMNSQKNE</sequence>
<dbReference type="OrthoDB" id="9813552at2"/>
<dbReference type="RefSeq" id="WP_132244261.1">
    <property type="nucleotide sequence ID" value="NZ_SLWV01000007.1"/>
</dbReference>
<name>A0A4V2SBV0_9FIRM</name>
<evidence type="ECO:0000256" key="1">
    <source>
        <dbReference type="ARBA" id="ARBA00022737"/>
    </source>
</evidence>
<protein>
    <submittedName>
        <fullName evidence="3">BglG family transcriptional antiterminator</fullName>
    </submittedName>
</protein>
<dbReference type="Pfam" id="PF03123">
    <property type="entry name" value="CAT_RBD"/>
    <property type="match status" value="1"/>
</dbReference>
<dbReference type="SUPFAM" id="SSF50151">
    <property type="entry name" value="SacY-like RNA-binding domain"/>
    <property type="match status" value="1"/>
</dbReference>
<comment type="caution">
    <text evidence="3">The sequence shown here is derived from an EMBL/GenBank/DDBJ whole genome shotgun (WGS) entry which is preliminary data.</text>
</comment>
<dbReference type="PANTHER" id="PTHR30185:SF16">
    <property type="entry name" value="PROTEIN GLCT"/>
    <property type="match status" value="1"/>
</dbReference>
<dbReference type="AlphaFoldDB" id="A0A4V2SBV0"/>
<dbReference type="InterPro" id="IPR036634">
    <property type="entry name" value="PRD_sf"/>
</dbReference>
<dbReference type="SUPFAM" id="SSF63520">
    <property type="entry name" value="PTS-regulatory domain, PRD"/>
    <property type="match status" value="2"/>
</dbReference>
<dbReference type="PROSITE" id="PS51372">
    <property type="entry name" value="PRD_2"/>
    <property type="match status" value="2"/>
</dbReference>
<dbReference type="GO" id="GO:0003723">
    <property type="term" value="F:RNA binding"/>
    <property type="evidence" value="ECO:0007669"/>
    <property type="project" value="InterPro"/>
</dbReference>
<keyword evidence="4" id="KW-1185">Reference proteome</keyword>
<dbReference type="Proteomes" id="UP000294919">
    <property type="component" value="Unassembled WGS sequence"/>
</dbReference>
<organism evidence="3 4">
    <name type="scientific">Marinisporobacter balticus</name>
    <dbReference type="NCBI Taxonomy" id="2018667"/>
    <lineage>
        <taxon>Bacteria</taxon>
        <taxon>Bacillati</taxon>
        <taxon>Bacillota</taxon>
        <taxon>Clostridia</taxon>
        <taxon>Peptostreptococcales</taxon>
        <taxon>Thermotaleaceae</taxon>
        <taxon>Marinisporobacter</taxon>
    </lineage>
</organism>
<proteinExistence type="predicted"/>
<dbReference type="Gene3D" id="2.30.24.10">
    <property type="entry name" value="CAT RNA-binding domain"/>
    <property type="match status" value="1"/>
</dbReference>
<dbReference type="Gene3D" id="1.10.1790.10">
    <property type="entry name" value="PRD domain"/>
    <property type="match status" value="1"/>
</dbReference>
<dbReference type="EMBL" id="SLWV01000007">
    <property type="protein sequence ID" value="TCO76940.1"/>
    <property type="molecule type" value="Genomic_DNA"/>
</dbReference>
<dbReference type="InterPro" id="IPR004341">
    <property type="entry name" value="CAT_RNA-bd_dom"/>
</dbReference>
<dbReference type="Gene3D" id="1.20.890.100">
    <property type="match status" value="1"/>
</dbReference>
<dbReference type="SMART" id="SM01061">
    <property type="entry name" value="CAT_RBD"/>
    <property type="match status" value="1"/>
</dbReference>
<feature type="domain" description="PRD" evidence="2">
    <location>
        <begin position="174"/>
        <end position="279"/>
    </location>
</feature>
<dbReference type="InterPro" id="IPR036650">
    <property type="entry name" value="CAT_RNA-bd_dom_sf"/>
</dbReference>
<dbReference type="Pfam" id="PF00874">
    <property type="entry name" value="PRD"/>
    <property type="match status" value="2"/>
</dbReference>
<keyword evidence="1" id="KW-0677">Repeat</keyword>
<feature type="domain" description="PRD" evidence="2">
    <location>
        <begin position="68"/>
        <end position="173"/>
    </location>
</feature>
<dbReference type="InterPro" id="IPR011608">
    <property type="entry name" value="PRD"/>
</dbReference>
<evidence type="ECO:0000313" key="3">
    <source>
        <dbReference type="EMBL" id="TCO76940.1"/>
    </source>
</evidence>
<evidence type="ECO:0000313" key="4">
    <source>
        <dbReference type="Proteomes" id="UP000294919"/>
    </source>
</evidence>
<reference evidence="3 4" key="1">
    <citation type="submission" date="2019-03" db="EMBL/GenBank/DDBJ databases">
        <title>Genomic Encyclopedia of Type Strains, Phase IV (KMG-IV): sequencing the most valuable type-strain genomes for metagenomic binning, comparative biology and taxonomic classification.</title>
        <authorList>
            <person name="Goeker M."/>
        </authorList>
    </citation>
    <scope>NUCLEOTIDE SEQUENCE [LARGE SCALE GENOMIC DNA]</scope>
    <source>
        <strain evidence="3 4">DSM 102940</strain>
    </source>
</reference>
<dbReference type="InterPro" id="IPR050661">
    <property type="entry name" value="BglG_antiterminators"/>
</dbReference>
<dbReference type="GO" id="GO:0006355">
    <property type="term" value="P:regulation of DNA-templated transcription"/>
    <property type="evidence" value="ECO:0007669"/>
    <property type="project" value="InterPro"/>
</dbReference>
<dbReference type="Gene3D" id="1.20.58.1950">
    <property type="match status" value="1"/>
</dbReference>
<accession>A0A4V2SBV0</accession>